<sequence length="141" mass="14187">MLATGLLSATAFAQPPSTGLGQAWPNAPDVSVNPNYHAYVFVLAGVQYIQINDANGNVLGSVGAAGGQFIVLPIGHSQLVTTPQQAATTSAKPAAAPTQVYNDGTTTISATPMSDGTTQLQATPALSADDCDVVTCSTHGS</sequence>
<proteinExistence type="predicted"/>
<protein>
    <submittedName>
        <fullName evidence="1">Uncharacterized protein</fullName>
    </submittedName>
</protein>
<name>A0ABX7H195_9GAMM</name>
<keyword evidence="2" id="KW-1185">Reference proteome</keyword>
<evidence type="ECO:0000313" key="2">
    <source>
        <dbReference type="Proteomes" id="UP000663181"/>
    </source>
</evidence>
<accession>A0ABX7H195</accession>
<dbReference type="Proteomes" id="UP000663181">
    <property type="component" value="Chromosome"/>
</dbReference>
<reference evidence="1 2" key="1">
    <citation type="submission" date="2020-10" db="EMBL/GenBank/DDBJ databases">
        <title>Phylogeny of dyella-like bacteria.</title>
        <authorList>
            <person name="Fu J."/>
        </authorList>
    </citation>
    <scope>NUCLEOTIDE SEQUENCE [LARGE SCALE GENOMIC DNA]</scope>
    <source>
        <strain evidence="1 2">DHOB09</strain>
    </source>
</reference>
<evidence type="ECO:0000313" key="1">
    <source>
        <dbReference type="EMBL" id="QRN55839.1"/>
    </source>
</evidence>
<gene>
    <name evidence="1" type="ORF">ISN74_08670</name>
</gene>
<dbReference type="EMBL" id="CP064030">
    <property type="protein sequence ID" value="QRN55839.1"/>
    <property type="molecule type" value="Genomic_DNA"/>
</dbReference>
<organism evidence="1 2">
    <name type="scientific">Dyella caseinilytica</name>
    <dbReference type="NCBI Taxonomy" id="1849581"/>
    <lineage>
        <taxon>Bacteria</taxon>
        <taxon>Pseudomonadati</taxon>
        <taxon>Pseudomonadota</taxon>
        <taxon>Gammaproteobacteria</taxon>
        <taxon>Lysobacterales</taxon>
        <taxon>Rhodanobacteraceae</taxon>
        <taxon>Dyella</taxon>
    </lineage>
</organism>